<dbReference type="EMBL" id="NMPR01000032">
    <property type="protein sequence ID" value="KAA8633777.1"/>
    <property type="molecule type" value="Genomic_DNA"/>
</dbReference>
<evidence type="ECO:0000256" key="7">
    <source>
        <dbReference type="ARBA" id="ARBA00022840"/>
    </source>
</evidence>
<dbReference type="AlphaFoldDB" id="A0A8S8ZSC2"/>
<dbReference type="SUPFAM" id="SSF69572">
    <property type="entry name" value="Activating enzymes of the ubiquitin-like proteins"/>
    <property type="match status" value="1"/>
</dbReference>
<keyword evidence="8" id="KW-1133">Transmembrane helix</keyword>
<proteinExistence type="inferred from homology"/>
<dbReference type="PANTHER" id="PTHR43267:SF2">
    <property type="entry name" value="TRNA THREONYLCARBAMOYLADENOSINE DEHYDRATASE 1-RELATED"/>
    <property type="match status" value="1"/>
</dbReference>
<dbReference type="Pfam" id="PF00899">
    <property type="entry name" value="ThiF"/>
    <property type="match status" value="1"/>
</dbReference>
<dbReference type="Gene3D" id="3.40.50.720">
    <property type="entry name" value="NAD(P)-binding Rossmann-like Domain"/>
    <property type="match status" value="1"/>
</dbReference>
<keyword evidence="3" id="KW-0436">Ligase</keyword>
<evidence type="ECO:0000259" key="13">
    <source>
        <dbReference type="Pfam" id="PF00899"/>
    </source>
</evidence>
<accession>A0A8S8ZSC2</accession>
<evidence type="ECO:0000256" key="5">
    <source>
        <dbReference type="ARBA" id="ARBA00022741"/>
    </source>
</evidence>
<dbReference type="GO" id="GO:0061503">
    <property type="term" value="F:tRNA threonylcarbamoyladenosine dehydratase"/>
    <property type="evidence" value="ECO:0007669"/>
    <property type="project" value="TreeGrafter"/>
</dbReference>
<dbReference type="FunFam" id="3.40.50.720:FF:000125">
    <property type="entry name" value="tRNA threonylcarbamoyladenosine dehydratase 2-like"/>
    <property type="match status" value="1"/>
</dbReference>
<dbReference type="GO" id="GO:0005741">
    <property type="term" value="C:mitochondrial outer membrane"/>
    <property type="evidence" value="ECO:0007669"/>
    <property type="project" value="UniProtKB-SubCell"/>
</dbReference>
<keyword evidence="7" id="KW-0067">ATP-binding</keyword>
<protein>
    <recommendedName>
        <fullName evidence="13">THIF-type NAD/FAD binding fold domain-containing protein</fullName>
    </recommendedName>
</protein>
<dbReference type="Proteomes" id="UP000433876">
    <property type="component" value="Unassembled WGS sequence"/>
</dbReference>
<evidence type="ECO:0000256" key="10">
    <source>
        <dbReference type="ARBA" id="ARBA00023136"/>
    </source>
</evidence>
<dbReference type="PANTHER" id="PTHR43267">
    <property type="entry name" value="TRNA THREONYLCARBAMOYLADENOSINE DEHYDRATASE"/>
    <property type="match status" value="1"/>
</dbReference>
<evidence type="ECO:0000256" key="12">
    <source>
        <dbReference type="SAM" id="MobiDB-lite"/>
    </source>
</evidence>
<dbReference type="VEuPathDB" id="FungiDB:SMAC_01293"/>
<keyword evidence="6" id="KW-1000">Mitochondrion outer membrane</keyword>
<dbReference type="InterPro" id="IPR000594">
    <property type="entry name" value="ThiF_NAD_FAD-bd"/>
</dbReference>
<keyword evidence="9" id="KW-0496">Mitochondrion</keyword>
<evidence type="ECO:0000256" key="11">
    <source>
        <dbReference type="ARBA" id="ARBA00060084"/>
    </source>
</evidence>
<feature type="domain" description="THIF-type NAD/FAD binding fold" evidence="13">
    <location>
        <begin position="124"/>
        <end position="381"/>
    </location>
</feature>
<dbReference type="InterPro" id="IPR045886">
    <property type="entry name" value="ThiF/MoeB/HesA"/>
</dbReference>
<sequence length="531" mass="58627">MSSFLSNSTNQSKLQLATVALASAAVTAGTIYGYQQSRHGERLNRLKKSIPNPAGDAEPELQKASLFPHILNDLRRTNGTHSLTVTRQGPVPKLDREDEHNQALAHRAQNGDFDDELILEQLARNRVFLGDEGLAKLRNSFVVIVGCGGVGSHAATTLARSGVSKLRLIDFDQVTLSSLNRHAVATLADVGLPKVQCLQRRLIAITPWVRFDLRLQKFDGSVAPELLGAWEKDGQMPDFVIDAIDNIDSKVELLKYCYDNNLPVISSMGAGTKSDPTRIMVGDIGTSTDDGLSRATRRRLKLLGVTSGIPVVYSTEKMGEGKAALLPLPEDEFKKGDVGDLAALPDFRVRILPVLGTMPAVFGYTVANHVILKISGYPLDYIPQKGRDKMYDAIQAFVQASEEKMIRTVTSGPREICIGLKVPIQQGEVSFLVEDIYKAKSAITGIPTKLVLIRWQKPTRDILIRIGEGADEQKSSDLKLSELVCMTKDEATRHQKEVLLGEKTLEELYDAEIIEKVAKRQEEIKLYEKYR</sequence>
<organism evidence="14 15">
    <name type="scientific">Sordaria macrospora</name>
    <dbReference type="NCBI Taxonomy" id="5147"/>
    <lineage>
        <taxon>Eukaryota</taxon>
        <taxon>Fungi</taxon>
        <taxon>Dikarya</taxon>
        <taxon>Ascomycota</taxon>
        <taxon>Pezizomycotina</taxon>
        <taxon>Sordariomycetes</taxon>
        <taxon>Sordariomycetidae</taxon>
        <taxon>Sordariales</taxon>
        <taxon>Sordariaceae</taxon>
        <taxon>Sordaria</taxon>
    </lineage>
</organism>
<dbReference type="OMA" id="GSWVVTM"/>
<feature type="region of interest" description="Disordered" evidence="12">
    <location>
        <begin position="78"/>
        <end position="101"/>
    </location>
</feature>
<evidence type="ECO:0000313" key="15">
    <source>
        <dbReference type="Proteomes" id="UP000433876"/>
    </source>
</evidence>
<evidence type="ECO:0000256" key="3">
    <source>
        <dbReference type="ARBA" id="ARBA00022598"/>
    </source>
</evidence>
<comment type="function">
    <text evidence="11">Catalyzes the ATP-dependent dehydration of threonylcarbamoyladenosine at position 37 (t(6)A37) to form cyclic t(6)A37 (ct(6)A37) in tRNAs that read codons beginning with adenine.</text>
</comment>
<comment type="subcellular location">
    <subcellularLocation>
        <location evidence="1">Mitochondrion outer membrane</location>
        <topology evidence="1">Multi-pass membrane protein</topology>
    </subcellularLocation>
</comment>
<evidence type="ECO:0000256" key="4">
    <source>
        <dbReference type="ARBA" id="ARBA00022692"/>
    </source>
</evidence>
<gene>
    <name evidence="14" type="ORF">SMACR_01293</name>
</gene>
<keyword evidence="4" id="KW-0812">Transmembrane</keyword>
<keyword evidence="5" id="KW-0547">Nucleotide-binding</keyword>
<evidence type="ECO:0000256" key="6">
    <source>
        <dbReference type="ARBA" id="ARBA00022787"/>
    </source>
</evidence>
<dbReference type="GO" id="GO:0061504">
    <property type="term" value="P:cyclic threonylcarbamoyladenosine biosynthetic process"/>
    <property type="evidence" value="ECO:0007669"/>
    <property type="project" value="TreeGrafter"/>
</dbReference>
<comment type="similarity">
    <text evidence="2">Belongs to the HesA/MoeB/ThiF family.</text>
</comment>
<dbReference type="CDD" id="cd00755">
    <property type="entry name" value="YgdL_like"/>
    <property type="match status" value="1"/>
</dbReference>
<name>A0A8S8ZSC2_SORMA</name>
<evidence type="ECO:0000256" key="2">
    <source>
        <dbReference type="ARBA" id="ARBA00009919"/>
    </source>
</evidence>
<reference evidence="14 15" key="1">
    <citation type="submission" date="2017-07" db="EMBL/GenBank/DDBJ databases">
        <title>Genome sequence of the Sordaria macrospora wild type strain R19027.</title>
        <authorList>
            <person name="Nowrousian M."/>
            <person name="Teichert I."/>
            <person name="Kueck U."/>
        </authorList>
    </citation>
    <scope>NUCLEOTIDE SEQUENCE [LARGE SCALE GENOMIC DNA]</scope>
    <source>
        <strain evidence="14 15">R19027</strain>
        <tissue evidence="14">Mycelium</tissue>
    </source>
</reference>
<keyword evidence="10" id="KW-0472">Membrane</keyword>
<evidence type="ECO:0000256" key="1">
    <source>
        <dbReference type="ARBA" id="ARBA00004374"/>
    </source>
</evidence>
<comment type="caution">
    <text evidence="14">The sequence shown here is derived from an EMBL/GenBank/DDBJ whole genome shotgun (WGS) entry which is preliminary data.</text>
</comment>
<evidence type="ECO:0000256" key="9">
    <source>
        <dbReference type="ARBA" id="ARBA00023128"/>
    </source>
</evidence>
<dbReference type="GO" id="GO:0005524">
    <property type="term" value="F:ATP binding"/>
    <property type="evidence" value="ECO:0007669"/>
    <property type="project" value="UniProtKB-KW"/>
</dbReference>
<feature type="compositionally biased region" description="Polar residues" evidence="12">
    <location>
        <begin position="78"/>
        <end position="87"/>
    </location>
</feature>
<dbReference type="InterPro" id="IPR035985">
    <property type="entry name" value="Ubiquitin-activating_enz"/>
</dbReference>
<evidence type="ECO:0000313" key="14">
    <source>
        <dbReference type="EMBL" id="KAA8633777.1"/>
    </source>
</evidence>
<dbReference type="GO" id="GO:0008641">
    <property type="term" value="F:ubiquitin-like modifier activating enzyme activity"/>
    <property type="evidence" value="ECO:0007669"/>
    <property type="project" value="InterPro"/>
</dbReference>
<evidence type="ECO:0000256" key="8">
    <source>
        <dbReference type="ARBA" id="ARBA00022989"/>
    </source>
</evidence>